<dbReference type="EMBL" id="LVJE01000010">
    <property type="protein sequence ID" value="OAB28899.1"/>
    <property type="molecule type" value="Genomic_DNA"/>
</dbReference>
<sequence>MIGLFVNVYLVAKNKREKIKTSSITEIRIMKKLPDELANDLYQTMAFAETQHLSTANNKESLLANLEAIHQNHKYFQREQHDRNRYFVYTESKRNDVRI</sequence>
<dbReference type="AlphaFoldDB" id="A0A167Y0P8"/>
<evidence type="ECO:0000313" key="2">
    <source>
        <dbReference type="Proteomes" id="UP000077164"/>
    </source>
</evidence>
<gene>
    <name evidence="1" type="ORF">FBFR_05420</name>
</gene>
<accession>A0A167Y0P8</accession>
<protein>
    <submittedName>
        <fullName evidence="1">Uncharacterized protein</fullName>
    </submittedName>
</protein>
<organism evidence="1 2">
    <name type="scientific">Flavobacterium fryxellicola</name>
    <dbReference type="NCBI Taxonomy" id="249352"/>
    <lineage>
        <taxon>Bacteria</taxon>
        <taxon>Pseudomonadati</taxon>
        <taxon>Bacteroidota</taxon>
        <taxon>Flavobacteriia</taxon>
        <taxon>Flavobacteriales</taxon>
        <taxon>Flavobacteriaceae</taxon>
        <taxon>Flavobacterium</taxon>
    </lineage>
</organism>
<dbReference type="Proteomes" id="UP000077164">
    <property type="component" value="Unassembled WGS sequence"/>
</dbReference>
<evidence type="ECO:0000313" key="1">
    <source>
        <dbReference type="EMBL" id="OAB28899.1"/>
    </source>
</evidence>
<reference evidence="1 2" key="1">
    <citation type="submission" date="2016-03" db="EMBL/GenBank/DDBJ databases">
        <title>Draft genome sequence of Flavobacterium fryxellicola DSM 16209.</title>
        <authorList>
            <person name="Shin S.-K."/>
            <person name="Yi H."/>
        </authorList>
    </citation>
    <scope>NUCLEOTIDE SEQUENCE [LARGE SCALE GENOMIC DNA]</scope>
    <source>
        <strain evidence="1 2">DSM 16209</strain>
    </source>
</reference>
<name>A0A167Y0P8_9FLAO</name>
<comment type="caution">
    <text evidence="1">The sequence shown here is derived from an EMBL/GenBank/DDBJ whole genome shotgun (WGS) entry which is preliminary data.</text>
</comment>
<keyword evidence="2" id="KW-1185">Reference proteome</keyword>
<proteinExistence type="predicted"/>